<proteinExistence type="predicted"/>
<keyword evidence="3" id="KW-1185">Reference proteome</keyword>
<organism evidence="2 3">
    <name type="scientific">Cytobacillus stercorigallinarum</name>
    <dbReference type="NCBI Taxonomy" id="2762240"/>
    <lineage>
        <taxon>Bacteria</taxon>
        <taxon>Bacillati</taxon>
        <taxon>Bacillota</taxon>
        <taxon>Bacilli</taxon>
        <taxon>Bacillales</taxon>
        <taxon>Bacillaceae</taxon>
        <taxon>Cytobacillus</taxon>
    </lineage>
</organism>
<evidence type="ECO:0008006" key="4">
    <source>
        <dbReference type="Google" id="ProtNLM"/>
    </source>
</evidence>
<dbReference type="EMBL" id="JACSQT010000031">
    <property type="protein sequence ID" value="MBD7939762.1"/>
    <property type="molecule type" value="Genomic_DNA"/>
</dbReference>
<reference evidence="2 3" key="1">
    <citation type="submission" date="2020-08" db="EMBL/GenBank/DDBJ databases">
        <title>A Genomic Blueprint of the Chicken Gut Microbiome.</title>
        <authorList>
            <person name="Gilroy R."/>
            <person name="Ravi A."/>
            <person name="Getino M."/>
            <person name="Pursley I."/>
            <person name="Horton D.L."/>
            <person name="Alikhan N.-F."/>
            <person name="Baker D."/>
            <person name="Gharbi K."/>
            <person name="Hall N."/>
            <person name="Watson M."/>
            <person name="Adriaenssens E.M."/>
            <person name="Foster-Nyarko E."/>
            <person name="Jarju S."/>
            <person name="Secka A."/>
            <person name="Antonio M."/>
            <person name="Oren A."/>
            <person name="Chaudhuri R."/>
            <person name="La Ragione R.M."/>
            <person name="Hildebrand F."/>
            <person name="Pallen M.J."/>
        </authorList>
    </citation>
    <scope>NUCLEOTIDE SEQUENCE [LARGE SCALE GENOMIC DNA]</scope>
    <source>
        <strain evidence="2 3">Sa5YUA1</strain>
    </source>
</reference>
<gene>
    <name evidence="2" type="ORF">H9655_22225</name>
</gene>
<dbReference type="Proteomes" id="UP000657931">
    <property type="component" value="Unassembled WGS sequence"/>
</dbReference>
<accession>A0ABR8QWG6</accession>
<evidence type="ECO:0000256" key="1">
    <source>
        <dbReference type="SAM" id="SignalP"/>
    </source>
</evidence>
<comment type="caution">
    <text evidence="2">The sequence shown here is derived from an EMBL/GenBank/DDBJ whole genome shotgun (WGS) entry which is preliminary data.</text>
</comment>
<protein>
    <recommendedName>
        <fullName evidence="4">DUF5640 domain-containing protein</fullName>
    </recommendedName>
</protein>
<keyword evidence="1" id="KW-0732">Signal</keyword>
<dbReference type="RefSeq" id="WP_191817414.1">
    <property type="nucleotide sequence ID" value="NZ_JACSQT010000031.1"/>
</dbReference>
<sequence>MITVISSILILTACSNSSANSFIGTWEKVDTEEAGCRDSFVFKDNNQFEVQNSKLQGGKLLTGTYEHIENNDYKFNYSEGTNNFTIEVEDQSMTVTMAGSDNVCEYNKID</sequence>
<evidence type="ECO:0000313" key="3">
    <source>
        <dbReference type="Proteomes" id="UP000657931"/>
    </source>
</evidence>
<feature type="signal peptide" evidence="1">
    <location>
        <begin position="1"/>
        <end position="19"/>
    </location>
</feature>
<name>A0ABR8QWG6_9BACI</name>
<evidence type="ECO:0000313" key="2">
    <source>
        <dbReference type="EMBL" id="MBD7939762.1"/>
    </source>
</evidence>
<feature type="chain" id="PRO_5047209883" description="DUF5640 domain-containing protein" evidence="1">
    <location>
        <begin position="20"/>
        <end position="110"/>
    </location>
</feature>